<protein>
    <submittedName>
        <fullName evidence="3">Uncharacterized protein</fullName>
    </submittedName>
</protein>
<keyword evidence="2" id="KW-1133">Transmembrane helix</keyword>
<gene>
    <name evidence="3" type="ORF">ACEZDG_28265</name>
</gene>
<accession>A0ABV6VHJ5</accession>
<evidence type="ECO:0000256" key="2">
    <source>
        <dbReference type="SAM" id="Phobius"/>
    </source>
</evidence>
<dbReference type="RefSeq" id="WP_380514570.1">
    <property type="nucleotide sequence ID" value="NZ_JBHEZX010000015.1"/>
</dbReference>
<name>A0ABV6VHJ5_9ACTN</name>
<dbReference type="Proteomes" id="UP001592582">
    <property type="component" value="Unassembled WGS sequence"/>
</dbReference>
<keyword evidence="2" id="KW-0812">Transmembrane</keyword>
<evidence type="ECO:0000256" key="1">
    <source>
        <dbReference type="SAM" id="MobiDB-lite"/>
    </source>
</evidence>
<feature type="region of interest" description="Disordered" evidence="1">
    <location>
        <begin position="1"/>
        <end position="29"/>
    </location>
</feature>
<keyword evidence="2" id="KW-0472">Membrane</keyword>
<comment type="caution">
    <text evidence="3">The sequence shown here is derived from an EMBL/GenBank/DDBJ whole genome shotgun (WGS) entry which is preliminary data.</text>
</comment>
<evidence type="ECO:0000313" key="3">
    <source>
        <dbReference type="EMBL" id="MFC1413168.1"/>
    </source>
</evidence>
<feature type="transmembrane region" description="Helical" evidence="2">
    <location>
        <begin position="41"/>
        <end position="61"/>
    </location>
</feature>
<feature type="compositionally biased region" description="Low complexity" evidence="1">
    <location>
        <begin position="73"/>
        <end position="84"/>
    </location>
</feature>
<proteinExistence type="predicted"/>
<keyword evidence="4" id="KW-1185">Reference proteome</keyword>
<feature type="compositionally biased region" description="Basic and acidic residues" evidence="1">
    <location>
        <begin position="1"/>
        <end position="20"/>
    </location>
</feature>
<reference evidence="3 4" key="1">
    <citation type="submission" date="2024-09" db="EMBL/GenBank/DDBJ databases">
        <authorList>
            <person name="Lee S.D."/>
        </authorList>
    </citation>
    <scope>NUCLEOTIDE SEQUENCE [LARGE SCALE GENOMIC DNA]</scope>
    <source>
        <strain evidence="3 4">N1-1</strain>
    </source>
</reference>
<evidence type="ECO:0000313" key="4">
    <source>
        <dbReference type="Proteomes" id="UP001592582"/>
    </source>
</evidence>
<dbReference type="EMBL" id="JBHEZX010000015">
    <property type="protein sequence ID" value="MFC1413168.1"/>
    <property type="molecule type" value="Genomic_DNA"/>
</dbReference>
<organism evidence="3 4">
    <name type="scientific">Streptacidiphilus alkalitolerans</name>
    <dbReference type="NCBI Taxonomy" id="3342712"/>
    <lineage>
        <taxon>Bacteria</taxon>
        <taxon>Bacillati</taxon>
        <taxon>Actinomycetota</taxon>
        <taxon>Actinomycetes</taxon>
        <taxon>Kitasatosporales</taxon>
        <taxon>Streptomycetaceae</taxon>
        <taxon>Streptacidiphilus</taxon>
    </lineage>
</organism>
<sequence>MSKRREPPSGDHFDNRDNTHHGPTHTGSGDQTNFFLAVPRWWIYGLSSVVVAAAITVAILFRSGPGTGVPVAKGSTSPKGSTSSQHAAEDLETQASWCCKFATVLASTGFYWPGTSATLTTALAPTGTALDPATLMPAGLGLIEILLQTSGTEPIMVEPPKAIVRTRSPNLRDGVVAILPRGGQGGGAAAQFEADVDDTAPVTRPVGSANAQGANYQYVSANSPEVMTLFVADTHYDCSFDVQLTWLEQGVTHTALLTNGGRHFRMVGSEGLLWYAGDPRLGAPLARVAGKPFSYYAQAK</sequence>
<feature type="region of interest" description="Disordered" evidence="1">
    <location>
        <begin position="69"/>
        <end position="88"/>
    </location>
</feature>